<reference evidence="1" key="1">
    <citation type="submission" date="2022-08" db="EMBL/GenBank/DDBJ databases">
        <title>Genomic Encyclopedia of Type Strains, Phase V (KMG-V): Genome sequencing to study the core and pangenomes of soil and plant-associated prokaryotes.</title>
        <authorList>
            <person name="Whitman W."/>
        </authorList>
    </citation>
    <scope>NUCLEOTIDE SEQUENCE</scope>
    <source>
        <strain evidence="1">SP2016B</strain>
    </source>
</reference>
<name>A0A9X2U119_9BACT</name>
<proteinExistence type="predicted"/>
<dbReference type="EMBL" id="JANTYZ010000002">
    <property type="protein sequence ID" value="MCS3864598.1"/>
    <property type="molecule type" value="Genomic_DNA"/>
</dbReference>
<dbReference type="Proteomes" id="UP001155034">
    <property type="component" value="Unassembled WGS sequence"/>
</dbReference>
<gene>
    <name evidence="1" type="ORF">GGP82_001144</name>
</gene>
<evidence type="ECO:0000313" key="2">
    <source>
        <dbReference type="Proteomes" id="UP001155034"/>
    </source>
</evidence>
<organism evidence="1 2">
    <name type="scientific">Salinibacter ruber</name>
    <dbReference type="NCBI Taxonomy" id="146919"/>
    <lineage>
        <taxon>Bacteria</taxon>
        <taxon>Pseudomonadati</taxon>
        <taxon>Rhodothermota</taxon>
        <taxon>Rhodothermia</taxon>
        <taxon>Rhodothermales</taxon>
        <taxon>Salinibacteraceae</taxon>
        <taxon>Salinibacter</taxon>
    </lineage>
</organism>
<dbReference type="AlphaFoldDB" id="A0A9X2U119"/>
<sequence length="52" mass="5833">MRLWLTTGQFFEPLLKHRKAVALGHSNVDVVVSQSPNLAFQTADEQQPSHTT</sequence>
<evidence type="ECO:0000313" key="1">
    <source>
        <dbReference type="EMBL" id="MCS3864598.1"/>
    </source>
</evidence>
<comment type="caution">
    <text evidence="1">The sequence shown here is derived from an EMBL/GenBank/DDBJ whole genome shotgun (WGS) entry which is preliminary data.</text>
</comment>
<accession>A0A9X2U119</accession>
<protein>
    <submittedName>
        <fullName evidence="1">Uncharacterized protein</fullName>
    </submittedName>
</protein>